<proteinExistence type="predicted"/>
<dbReference type="OrthoDB" id="461843at2"/>
<gene>
    <name evidence="1" type="ORF">NIES21_08310</name>
</gene>
<dbReference type="EMBL" id="AP018174">
    <property type="protein sequence ID" value="BAY15045.1"/>
    <property type="molecule type" value="Genomic_DNA"/>
</dbReference>
<dbReference type="Proteomes" id="UP000218287">
    <property type="component" value="Chromosome"/>
</dbReference>
<name>A0A1Z4GC11_9CYAN</name>
<evidence type="ECO:0000313" key="1">
    <source>
        <dbReference type="EMBL" id="BAY15045.1"/>
    </source>
</evidence>
<protein>
    <submittedName>
        <fullName evidence="1">Uncharacterized protein</fullName>
    </submittedName>
</protein>
<organism evidence="1 2">
    <name type="scientific">Anabaenopsis circularis NIES-21</name>
    <dbReference type="NCBI Taxonomy" id="1085406"/>
    <lineage>
        <taxon>Bacteria</taxon>
        <taxon>Bacillati</taxon>
        <taxon>Cyanobacteriota</taxon>
        <taxon>Cyanophyceae</taxon>
        <taxon>Nostocales</taxon>
        <taxon>Nodulariaceae</taxon>
        <taxon>Anabaenopsis</taxon>
    </lineage>
</organism>
<evidence type="ECO:0000313" key="2">
    <source>
        <dbReference type="Proteomes" id="UP000218287"/>
    </source>
</evidence>
<accession>A0A1Z4GC11</accession>
<sequence length="128" mass="14668">MTDWTKKQERFLQYNIPTRLGHLATNLARIKSFCDDVTPEDAVASLLKESLYFIEWTVPNMVQIDIDQASEIVDLGRTLTRWLFNWEKIRSDATALTQVHTEVSLWSQRVLDMSGLLSESTAISYSGV</sequence>
<reference evidence="1 2" key="1">
    <citation type="submission" date="2017-06" db="EMBL/GenBank/DDBJ databases">
        <title>Genome sequencing of cyanobaciteial culture collection at National Institute for Environmental Studies (NIES).</title>
        <authorList>
            <person name="Hirose Y."/>
            <person name="Shimura Y."/>
            <person name="Fujisawa T."/>
            <person name="Nakamura Y."/>
            <person name="Kawachi M."/>
        </authorList>
    </citation>
    <scope>NUCLEOTIDE SEQUENCE [LARGE SCALE GENOMIC DNA]</scope>
    <source>
        <strain evidence="1 2">NIES-21</strain>
    </source>
</reference>
<keyword evidence="2" id="KW-1185">Reference proteome</keyword>
<dbReference type="AlphaFoldDB" id="A0A1Z4GC11"/>